<reference evidence="3 4" key="1">
    <citation type="submission" date="2024-10" db="EMBL/GenBank/DDBJ databases">
        <title>Aeromonas and Pseudomonas from the Cagarras Archipelago, Rio de Janeiro, Brazil.</title>
        <authorList>
            <person name="Canellas A.L.B."/>
            <person name="Laport M.S."/>
        </authorList>
    </citation>
    <scope>NUCLEOTIDE SEQUENCE [LARGE SCALE GENOMIC DNA]</scope>
    <source>
        <strain evidence="3 4">CPF-4</strain>
    </source>
</reference>
<name>A0ABW7M3U2_9PSED</name>
<comment type="caution">
    <text evidence="3">The sequence shown here is derived from an EMBL/GenBank/DDBJ whole genome shotgun (WGS) entry which is preliminary data.</text>
</comment>
<keyword evidence="4" id="KW-1185">Reference proteome</keyword>
<evidence type="ECO:0000259" key="2">
    <source>
        <dbReference type="Pfam" id="PF20178"/>
    </source>
</evidence>
<accession>A0ABW7M3U2</accession>
<proteinExistence type="predicted"/>
<protein>
    <submittedName>
        <fullName evidence="3">Dermonecrotic toxin domain-containing protein</fullName>
    </submittedName>
</protein>
<evidence type="ECO:0000313" key="3">
    <source>
        <dbReference type="EMBL" id="MFH6568004.1"/>
    </source>
</evidence>
<dbReference type="Pfam" id="PF20178">
    <property type="entry name" value="ToxA_N"/>
    <property type="match status" value="1"/>
</dbReference>
<feature type="domain" description="Dermonecrotic toxin N-terminal" evidence="2">
    <location>
        <begin position="384"/>
        <end position="605"/>
    </location>
</feature>
<organism evidence="3 4">
    <name type="scientific">Pseudomonas kulmbachensis</name>
    <dbReference type="NCBI Taxonomy" id="3043408"/>
    <lineage>
        <taxon>Bacteria</taxon>
        <taxon>Pseudomonadati</taxon>
        <taxon>Pseudomonadota</taxon>
        <taxon>Gammaproteobacteria</taxon>
        <taxon>Pseudomonadales</taxon>
        <taxon>Pseudomonadaceae</taxon>
        <taxon>Pseudomonas</taxon>
    </lineage>
</organism>
<sequence length="1555" mass="175740">MKTLSSTPDLIARYSLLGSFAEHDFALRPTFQGVTAQLFKSLLQDQYPNLDTGSAVLWIAEPLANQPRGFRFMALADVLMQSYIDATPVSLIKGFHRLTTDLIVLDPQPLPVDLEQVQKLVNDCAPLVVDVYQQALAQFWSEANPLSISPFQWLQEVLQVGLHVTIPLLDLPNEQSAALAVAAHFPFKTARSKMAEETPLHTWLVNIQCVQATETLNFQLPGTVLITRQMSDRLLILSYSLSRGVEVFDSMQQFAGVLSRRLQGTLMGPSFTWSLQEPDGNLFTGLALTLLDEQLRHLAQLGQTAQEQLWSVGRLEQALDAAGGMLGFFSQQERSEFERVMSKLPLWLQQATGQEQLAYSKLMAAQANGQMQSRGQTFLDDIALLPQYAVQTLATRIQRDQPHSTLDVSKVEIHDVSIENLQLGLLTEEVIPLTEFALKYIGGKPAGLMTVSIRGGQLVPVWLTSGYVKGLLEELDIGSRYIALLKRLLIDDRVESAQRQVLYKRQLSTQLPMLALEKKIRGQAGFTDNGWQMLDHLLNFDPASLCVRPLGFHAYEGAGVDYVANMFVFGSRDIQFGPFVLYRPFAADALLEFPTWAALMAAIKQPGELQELVLAWLDDEARGFYADGGFERPHLESVILEGTLAFLPRSAATLSTQYVVGDIFEALFQANAEALITLSDRQTVSRSERRWVLLKRYAWDVFNGLTFFVSGPLQKAAWLFQTLISLHSGLQARIDGDKEAARQTIIDLLLNISLTLLHEGLRFKAQANDGLRRKAPIDEPMFTLSEDEKPATVAAPEAAPLRQRKVSEFEDLDRFSTLDFSWFGPSLQLTDSQRIHLETFVADVDLSRETPMQTGPLRGVIQHQGKSFIRLDGKAYRVTRQADSLVLQDNLQPQRLGPPLRQDASGQWVLDLRLGLRGGGPKKRIQALRDDKNLKLAALFEEESRLLADLKKRDSVLVLTEELLKNHPDRQGPLLERLETEIGLWRKGMLELIRINTKCNKIFPVAAYEQRVQETWIQLVMKLFMLQNFLEEALRALPVTNDRRTYIPELIELVEDIKSGSSVAYEQWVTKLKDAQQIEARLFKNSVYESAAITEILKRPLPKDSALKSISDVYRRQYFDRHWGAVYLATLSELLIRRDATDLMPEEQFAFDMFGQGTLAETAWSQIHMRFYDVLYSNEHLDFFDNAIQQYNSAEGVCRNLMELGSEHFRNEYLIDTMSVIRHLRDFAEFQMESLIRESESSSSEQDEPRPGPSRLAGAPSSTARLPNPRQKIIKTTRKQTLVGIKREPVSDADSEIVDVSEGIDGLNFRSYRQVESGEWEEFGSTRPPILQVSHSKNLVKLEADARMLLGRFTRAILDNRESAATSRIPVEIEEILVYKAESMEDVANQIEQIVMATPVESESLTDERRTVVLALSAELKSSAVQLRNEGRSLRIQIIKRLPPTGPNVEYLHTQGDVTVSRAGPRRHLAKGQRKDYLQEYAINDKDGKALWFAHFHYAESQTPAENFEVAHLKTAEQRTWSEQGLYAKARTAHEYIQVYRAKLDKALALRLFLS</sequence>
<evidence type="ECO:0000256" key="1">
    <source>
        <dbReference type="SAM" id="MobiDB-lite"/>
    </source>
</evidence>
<dbReference type="InterPro" id="IPR046673">
    <property type="entry name" value="ToxA_N"/>
</dbReference>
<evidence type="ECO:0000313" key="4">
    <source>
        <dbReference type="Proteomes" id="UP001609821"/>
    </source>
</evidence>
<gene>
    <name evidence="3" type="ORF">ACHMWK_18770</name>
</gene>
<dbReference type="EMBL" id="JBINXB010000034">
    <property type="protein sequence ID" value="MFH6568004.1"/>
    <property type="molecule type" value="Genomic_DNA"/>
</dbReference>
<dbReference type="RefSeq" id="WP_395247398.1">
    <property type="nucleotide sequence ID" value="NZ_JBINXA010000034.1"/>
</dbReference>
<feature type="region of interest" description="Disordered" evidence="1">
    <location>
        <begin position="1236"/>
        <end position="1270"/>
    </location>
</feature>
<dbReference type="Proteomes" id="UP001609821">
    <property type="component" value="Unassembled WGS sequence"/>
</dbReference>